<feature type="region of interest" description="Disordered" evidence="1">
    <location>
        <begin position="103"/>
        <end position="140"/>
    </location>
</feature>
<dbReference type="EMBL" id="OA571093">
    <property type="protein sequence ID" value="CAD7203754.1"/>
    <property type="molecule type" value="Genomic_DNA"/>
</dbReference>
<proteinExistence type="predicted"/>
<dbReference type="AlphaFoldDB" id="A0A7R8VW21"/>
<organism evidence="2">
    <name type="scientific">Timema douglasi</name>
    <name type="common">Walking stick</name>
    <dbReference type="NCBI Taxonomy" id="61478"/>
    <lineage>
        <taxon>Eukaryota</taxon>
        <taxon>Metazoa</taxon>
        <taxon>Ecdysozoa</taxon>
        <taxon>Arthropoda</taxon>
        <taxon>Hexapoda</taxon>
        <taxon>Insecta</taxon>
        <taxon>Pterygota</taxon>
        <taxon>Neoptera</taxon>
        <taxon>Polyneoptera</taxon>
        <taxon>Phasmatodea</taxon>
        <taxon>Timematodea</taxon>
        <taxon>Timematoidea</taxon>
        <taxon>Timematidae</taxon>
        <taxon>Timema</taxon>
    </lineage>
</organism>
<gene>
    <name evidence="2" type="ORF">TDIB3V08_LOCUS9919</name>
</gene>
<evidence type="ECO:0000313" key="2">
    <source>
        <dbReference type="EMBL" id="CAD7203754.1"/>
    </source>
</evidence>
<accession>A0A7R8VW21</accession>
<evidence type="ECO:0000256" key="1">
    <source>
        <dbReference type="SAM" id="MobiDB-lite"/>
    </source>
</evidence>
<name>A0A7R8VW21_TIMDO</name>
<sequence length="176" mass="19010">MLKLRAIGKLIKCHCCVLLDPPSYAYRQNTIRSEATDLARYKDHARLLNEDSVPAQSHSSLGAVHGPASYSSLSRGPGAFFSEFSGDLNNFFTAAGPSKQAFQSAGADFSQTQSADTHGLSGLRGHADKDAGSPVPVWGLPLKPRDLSSVTVQRPPRRPLGKPHTTSFFHTLPNIR</sequence>
<protein>
    <submittedName>
        <fullName evidence="2">Uncharacterized protein</fullName>
    </submittedName>
</protein>
<reference evidence="2" key="1">
    <citation type="submission" date="2020-11" db="EMBL/GenBank/DDBJ databases">
        <authorList>
            <person name="Tran Van P."/>
        </authorList>
    </citation>
    <scope>NUCLEOTIDE SEQUENCE</scope>
</reference>